<dbReference type="SUPFAM" id="SSF52949">
    <property type="entry name" value="Macro domain-like"/>
    <property type="match status" value="1"/>
</dbReference>
<dbReference type="AlphaFoldDB" id="A0A7M7HPY1"/>
<dbReference type="FunCoup" id="A0A7M7HPY1">
    <property type="interactions" value="306"/>
</dbReference>
<accession>A0A7M7HPY1</accession>
<organism evidence="3 4">
    <name type="scientific">Strongylocentrotus purpuratus</name>
    <name type="common">Purple sea urchin</name>
    <dbReference type="NCBI Taxonomy" id="7668"/>
    <lineage>
        <taxon>Eukaryota</taxon>
        <taxon>Metazoa</taxon>
        <taxon>Echinodermata</taxon>
        <taxon>Eleutherozoa</taxon>
        <taxon>Echinozoa</taxon>
        <taxon>Echinoidea</taxon>
        <taxon>Euechinoidea</taxon>
        <taxon>Echinacea</taxon>
        <taxon>Camarodonta</taxon>
        <taxon>Echinidea</taxon>
        <taxon>Strongylocentrotidae</taxon>
        <taxon>Strongylocentrotus</taxon>
    </lineage>
</organism>
<dbReference type="InterPro" id="IPR043472">
    <property type="entry name" value="Macro_dom-like"/>
</dbReference>
<dbReference type="GO" id="GO:0005654">
    <property type="term" value="C:nucleoplasm"/>
    <property type="evidence" value="ECO:0000318"/>
    <property type="project" value="GO_Central"/>
</dbReference>
<reference evidence="4" key="1">
    <citation type="submission" date="2015-02" db="EMBL/GenBank/DDBJ databases">
        <title>Genome sequencing for Strongylocentrotus purpuratus.</title>
        <authorList>
            <person name="Murali S."/>
            <person name="Liu Y."/>
            <person name="Vee V."/>
            <person name="English A."/>
            <person name="Wang M."/>
            <person name="Skinner E."/>
            <person name="Han Y."/>
            <person name="Muzny D.M."/>
            <person name="Worley K.C."/>
            <person name="Gibbs R.A."/>
        </authorList>
    </citation>
    <scope>NUCLEOTIDE SEQUENCE</scope>
</reference>
<dbReference type="PANTHER" id="PTHR12521">
    <property type="entry name" value="PROTEIN C6ORF130"/>
    <property type="match status" value="1"/>
</dbReference>
<dbReference type="SMART" id="SM00506">
    <property type="entry name" value="A1pp"/>
    <property type="match status" value="1"/>
</dbReference>
<dbReference type="CTD" id="221443"/>
<evidence type="ECO:0000259" key="2">
    <source>
        <dbReference type="PROSITE" id="PS51154"/>
    </source>
</evidence>
<evidence type="ECO:0000256" key="1">
    <source>
        <dbReference type="SAM" id="MobiDB-lite"/>
    </source>
</evidence>
<sequence>MDKYLIKKNGSSLSKRSKVTKDDPEVKDQDAEEDEEELDQPTASKRLKTTSFNLKEVKGDLFAASQSESLAHCISADVRMGKGIAKIFKEKFGGVKDLQAQGVKPGGVAVLKRGPRFIYYMVTKEKYWNKPTYKCLQDSLQSMANHCKRNGVKTLSMPRIGCGLDGLRWDQVKQHISESFQDLDITVTINTI</sequence>
<dbReference type="KEGG" id="spu:583520"/>
<reference evidence="3" key="2">
    <citation type="submission" date="2021-01" db="UniProtKB">
        <authorList>
            <consortium name="EnsemblMetazoa"/>
        </authorList>
    </citation>
    <scope>IDENTIFICATION</scope>
</reference>
<dbReference type="EnsemblMetazoa" id="XM_011682578">
    <property type="protein sequence ID" value="XP_011680880"/>
    <property type="gene ID" value="LOC583520"/>
</dbReference>
<dbReference type="InterPro" id="IPR050892">
    <property type="entry name" value="ADP-ribose_metab_enzymes"/>
</dbReference>
<dbReference type="GO" id="GO:0047407">
    <property type="term" value="F:ADP-ribosyl-[dinitrogen reductase] hydrolase activity"/>
    <property type="evidence" value="ECO:0000318"/>
    <property type="project" value="GO_Central"/>
</dbReference>
<feature type="compositionally biased region" description="Basic and acidic residues" evidence="1">
    <location>
        <begin position="19"/>
        <end position="29"/>
    </location>
</feature>
<evidence type="ECO:0000313" key="4">
    <source>
        <dbReference type="Proteomes" id="UP000007110"/>
    </source>
</evidence>
<dbReference type="Pfam" id="PF01661">
    <property type="entry name" value="Macro"/>
    <property type="match status" value="1"/>
</dbReference>
<name>A0A7M7HPY1_STRPU</name>
<dbReference type="InParanoid" id="A0A7M7HPY1"/>
<dbReference type="Proteomes" id="UP000007110">
    <property type="component" value="Unassembled WGS sequence"/>
</dbReference>
<proteinExistence type="predicted"/>
<dbReference type="RefSeq" id="XP_788518.4">
    <property type="nucleotide sequence ID" value="XM_783425.5"/>
</dbReference>
<feature type="compositionally biased region" description="Acidic residues" evidence="1">
    <location>
        <begin position="30"/>
        <end position="39"/>
    </location>
</feature>
<dbReference type="GO" id="GO:0042278">
    <property type="term" value="P:purine nucleoside metabolic process"/>
    <property type="evidence" value="ECO:0000318"/>
    <property type="project" value="GO_Central"/>
</dbReference>
<dbReference type="GeneID" id="583520"/>
<dbReference type="PROSITE" id="PS51154">
    <property type="entry name" value="MACRO"/>
    <property type="match status" value="1"/>
</dbReference>
<dbReference type="OrthoDB" id="2155246at2759"/>
<dbReference type="CDD" id="cd02901">
    <property type="entry name" value="Macro_Poa1p-like"/>
    <property type="match status" value="1"/>
</dbReference>
<dbReference type="EnsemblMetazoa" id="XM_783425">
    <property type="protein sequence ID" value="XP_788518"/>
    <property type="gene ID" value="LOC583520"/>
</dbReference>
<dbReference type="RefSeq" id="XP_011680880.2">
    <property type="nucleotide sequence ID" value="XM_011682578.2"/>
</dbReference>
<protein>
    <recommendedName>
        <fullName evidence="2">Macro domain-containing protein</fullName>
    </recommendedName>
</protein>
<feature type="region of interest" description="Disordered" evidence="1">
    <location>
        <begin position="1"/>
        <end position="45"/>
    </location>
</feature>
<keyword evidence="4" id="KW-1185">Reference proteome</keyword>
<feature type="domain" description="Macro" evidence="2">
    <location>
        <begin position="41"/>
        <end position="192"/>
    </location>
</feature>
<dbReference type="OMA" id="CHCLKNG"/>
<dbReference type="InterPro" id="IPR002589">
    <property type="entry name" value="Macro_dom"/>
</dbReference>
<dbReference type="Gene3D" id="3.40.220.10">
    <property type="entry name" value="Leucine Aminopeptidase, subunit E, domain 1"/>
    <property type="match status" value="1"/>
</dbReference>
<evidence type="ECO:0000313" key="3">
    <source>
        <dbReference type="EnsemblMetazoa" id="XP_011680880"/>
    </source>
</evidence>
<dbReference type="GO" id="GO:0006974">
    <property type="term" value="P:DNA damage response"/>
    <property type="evidence" value="ECO:0000318"/>
    <property type="project" value="GO_Central"/>
</dbReference>
<dbReference type="PANTHER" id="PTHR12521:SF0">
    <property type="entry name" value="ADP-RIBOSE GLYCOHYDROLASE OARD1"/>
    <property type="match status" value="1"/>
</dbReference>